<dbReference type="Gene3D" id="3.30.70.1060">
    <property type="entry name" value="Dimeric alpha+beta barrel"/>
    <property type="match status" value="1"/>
</dbReference>
<organism evidence="3 4">
    <name type="scientific">Tianweitania sediminis</name>
    <dbReference type="NCBI Taxonomy" id="1502156"/>
    <lineage>
        <taxon>Bacteria</taxon>
        <taxon>Pseudomonadati</taxon>
        <taxon>Pseudomonadota</taxon>
        <taxon>Alphaproteobacteria</taxon>
        <taxon>Hyphomicrobiales</taxon>
        <taxon>Phyllobacteriaceae</taxon>
        <taxon>Tianweitania</taxon>
    </lineage>
</organism>
<name>A0A8J7QZP4_9HYPH</name>
<reference evidence="3" key="1">
    <citation type="submission" date="2021-03" db="EMBL/GenBank/DDBJ databases">
        <title>Genome sequencing and assembly of Tianweitania sediminis.</title>
        <authorList>
            <person name="Chhetri G."/>
        </authorList>
    </citation>
    <scope>NUCLEOTIDE SEQUENCE</scope>
    <source>
        <strain evidence="3">Z8</strain>
    </source>
</reference>
<dbReference type="Proteomes" id="UP000666240">
    <property type="component" value="Unassembled WGS sequence"/>
</dbReference>
<evidence type="ECO:0000256" key="1">
    <source>
        <dbReference type="ARBA" id="ARBA00007689"/>
    </source>
</evidence>
<comment type="caution">
    <text evidence="3">The sequence shown here is derived from an EMBL/GenBank/DDBJ whole genome shotgun (WGS) entry which is preliminary data.</text>
</comment>
<proteinExistence type="inferred from homology"/>
<dbReference type="EMBL" id="JAGIYY010000001">
    <property type="protein sequence ID" value="MBP0437818.1"/>
    <property type="molecule type" value="Genomic_DNA"/>
</dbReference>
<accession>A0A8J7QZP4</accession>
<comment type="similarity">
    <text evidence="1">Belongs to the YciI family.</text>
</comment>
<protein>
    <recommendedName>
        <fullName evidence="2">YCII-related domain-containing protein</fullName>
    </recommendedName>
</protein>
<dbReference type="Pfam" id="PF03795">
    <property type="entry name" value="YCII"/>
    <property type="match status" value="1"/>
</dbReference>
<evidence type="ECO:0000259" key="2">
    <source>
        <dbReference type="Pfam" id="PF03795"/>
    </source>
</evidence>
<evidence type="ECO:0000313" key="3">
    <source>
        <dbReference type="EMBL" id="MBP0437818.1"/>
    </source>
</evidence>
<sequence>MVFFHLKLLPPRPDFPLGASEKELAVMAEHADYWRASADTGVAVAVGPVFDPAGTFGIAIVEVEDAKQAEQLADEDPVVLSELGFRYEVSPIPSMILRDPPAALAPINPDRT</sequence>
<gene>
    <name evidence="3" type="ORF">J5Y06_03995</name>
</gene>
<dbReference type="AlphaFoldDB" id="A0A8J7QZP4"/>
<dbReference type="InterPro" id="IPR005545">
    <property type="entry name" value="YCII"/>
</dbReference>
<dbReference type="InterPro" id="IPR011008">
    <property type="entry name" value="Dimeric_a/b-barrel"/>
</dbReference>
<feature type="domain" description="YCII-related" evidence="2">
    <location>
        <begin position="16"/>
        <end position="91"/>
    </location>
</feature>
<evidence type="ECO:0000313" key="4">
    <source>
        <dbReference type="Proteomes" id="UP000666240"/>
    </source>
</evidence>
<keyword evidence="4" id="KW-1185">Reference proteome</keyword>
<dbReference type="SUPFAM" id="SSF54909">
    <property type="entry name" value="Dimeric alpha+beta barrel"/>
    <property type="match status" value="1"/>
</dbReference>